<sequence length="105" mass="11914">LGMEDNIIQMTATASLTIPHSISPIFQYIFDCLGLYFVNGNFDFMFQVVNRLWMVSVTLVLNGSPQKKIQRSQIAASRWPIDISISADLRFSKTVRKRSIVTLAM</sequence>
<dbReference type="AlphaFoldDB" id="A0A154PSY1"/>
<dbReference type="EMBL" id="KQ435186">
    <property type="protein sequence ID" value="KZC15026.1"/>
    <property type="molecule type" value="Genomic_DNA"/>
</dbReference>
<evidence type="ECO:0000313" key="2">
    <source>
        <dbReference type="Proteomes" id="UP000076502"/>
    </source>
</evidence>
<reference evidence="1 2" key="1">
    <citation type="submission" date="2015-07" db="EMBL/GenBank/DDBJ databases">
        <title>The genome of Dufourea novaeangliae.</title>
        <authorList>
            <person name="Pan H."/>
            <person name="Kapheim K."/>
        </authorList>
    </citation>
    <scope>NUCLEOTIDE SEQUENCE [LARGE SCALE GENOMIC DNA]</scope>
    <source>
        <strain evidence="1">0120121106</strain>
        <tissue evidence="1">Whole body</tissue>
    </source>
</reference>
<protein>
    <submittedName>
        <fullName evidence="1">Uncharacterized protein</fullName>
    </submittedName>
</protein>
<evidence type="ECO:0000313" key="1">
    <source>
        <dbReference type="EMBL" id="KZC15026.1"/>
    </source>
</evidence>
<dbReference type="Proteomes" id="UP000076502">
    <property type="component" value="Unassembled WGS sequence"/>
</dbReference>
<organism evidence="1 2">
    <name type="scientific">Dufourea novaeangliae</name>
    <name type="common">Sweat bee</name>
    <dbReference type="NCBI Taxonomy" id="178035"/>
    <lineage>
        <taxon>Eukaryota</taxon>
        <taxon>Metazoa</taxon>
        <taxon>Ecdysozoa</taxon>
        <taxon>Arthropoda</taxon>
        <taxon>Hexapoda</taxon>
        <taxon>Insecta</taxon>
        <taxon>Pterygota</taxon>
        <taxon>Neoptera</taxon>
        <taxon>Endopterygota</taxon>
        <taxon>Hymenoptera</taxon>
        <taxon>Apocrita</taxon>
        <taxon>Aculeata</taxon>
        <taxon>Apoidea</taxon>
        <taxon>Anthophila</taxon>
        <taxon>Halictidae</taxon>
        <taxon>Rophitinae</taxon>
        <taxon>Dufourea</taxon>
    </lineage>
</organism>
<proteinExistence type="predicted"/>
<feature type="non-terminal residue" evidence="1">
    <location>
        <position position="1"/>
    </location>
</feature>
<keyword evidence="2" id="KW-1185">Reference proteome</keyword>
<gene>
    <name evidence="1" type="ORF">WN55_08619</name>
</gene>
<name>A0A154PSY1_DUFNO</name>
<accession>A0A154PSY1</accession>